<dbReference type="Proteomes" id="UP000232323">
    <property type="component" value="Unassembled WGS sequence"/>
</dbReference>
<comment type="caution">
    <text evidence="1">The sequence shown here is derived from an EMBL/GenBank/DDBJ whole genome shotgun (WGS) entry which is preliminary data.</text>
</comment>
<accession>A0A250XPB1</accession>
<dbReference type="AlphaFoldDB" id="A0A250XPB1"/>
<evidence type="ECO:0000313" key="2">
    <source>
        <dbReference type="Proteomes" id="UP000232323"/>
    </source>
</evidence>
<protein>
    <submittedName>
        <fullName evidence="1">Uncharacterized protein</fullName>
    </submittedName>
</protein>
<reference evidence="1 2" key="1">
    <citation type="submission" date="2017-08" db="EMBL/GenBank/DDBJ databases">
        <title>Acidophilic green algal genome provides insights into adaptation to an acidic environment.</title>
        <authorList>
            <person name="Hirooka S."/>
            <person name="Hirose Y."/>
            <person name="Kanesaki Y."/>
            <person name="Higuchi S."/>
            <person name="Fujiwara T."/>
            <person name="Onuma R."/>
            <person name="Era A."/>
            <person name="Ohbayashi R."/>
            <person name="Uzuka A."/>
            <person name="Nozaki H."/>
            <person name="Yoshikawa H."/>
            <person name="Miyagishima S.Y."/>
        </authorList>
    </citation>
    <scope>NUCLEOTIDE SEQUENCE [LARGE SCALE GENOMIC DNA]</scope>
    <source>
        <strain evidence="1 2">NIES-2499</strain>
    </source>
</reference>
<keyword evidence="2" id="KW-1185">Reference proteome</keyword>
<gene>
    <name evidence="1" type="ORF">CEUSTIGMA_g12307.t1</name>
</gene>
<organism evidence="1 2">
    <name type="scientific">Chlamydomonas eustigma</name>
    <dbReference type="NCBI Taxonomy" id="1157962"/>
    <lineage>
        <taxon>Eukaryota</taxon>
        <taxon>Viridiplantae</taxon>
        <taxon>Chlorophyta</taxon>
        <taxon>core chlorophytes</taxon>
        <taxon>Chlorophyceae</taxon>
        <taxon>CS clade</taxon>
        <taxon>Chlamydomonadales</taxon>
        <taxon>Chlamydomonadaceae</taxon>
        <taxon>Chlamydomonas</taxon>
    </lineage>
</organism>
<proteinExistence type="predicted"/>
<sequence>MSVSESMYNDENWSPTLLNQLTKEAKTKGRFTYYNPQPHTTSPALRQQDMSQRMVLKEASSSYSRIRKKRDSVRSDCCNVFRPPLPRTQAIAISNCSQTRLHGSTDARYRKGIFPCPSGSAHGATHSVVPHGGHCRTHSALLSAGGPC</sequence>
<dbReference type="EMBL" id="BEGY01000139">
    <property type="protein sequence ID" value="GAX84886.1"/>
    <property type="molecule type" value="Genomic_DNA"/>
</dbReference>
<evidence type="ECO:0000313" key="1">
    <source>
        <dbReference type="EMBL" id="GAX84886.1"/>
    </source>
</evidence>
<name>A0A250XPB1_9CHLO</name>